<name>A0A147B9X6_9ACAR</name>
<dbReference type="SMART" id="SM00093">
    <property type="entry name" value="SERPIN"/>
    <property type="match status" value="1"/>
</dbReference>
<keyword evidence="3" id="KW-0964">Secreted</keyword>
<dbReference type="GO" id="GO:0004867">
    <property type="term" value="F:serine-type endopeptidase inhibitor activity"/>
    <property type="evidence" value="ECO:0007669"/>
    <property type="project" value="UniProtKB-KW"/>
</dbReference>
<keyword evidence="4" id="KW-0646">Protease inhibitor</keyword>
<dbReference type="Gene3D" id="3.30.497.10">
    <property type="entry name" value="Antithrombin, subunit I, domain 2"/>
    <property type="match status" value="1"/>
</dbReference>
<organism evidence="10">
    <name type="scientific">Alectorobius mimon</name>
    <dbReference type="NCBI Taxonomy" id="360319"/>
    <lineage>
        <taxon>Eukaryota</taxon>
        <taxon>Metazoa</taxon>
        <taxon>Ecdysozoa</taxon>
        <taxon>Arthropoda</taxon>
        <taxon>Chelicerata</taxon>
        <taxon>Arachnida</taxon>
        <taxon>Acari</taxon>
        <taxon>Parasitiformes</taxon>
        <taxon>Ixodida</taxon>
        <taxon>Ixodoidea</taxon>
        <taxon>Argasidae</taxon>
        <taxon>Ornithodorinae</taxon>
        <taxon>Alectorobius</taxon>
    </lineage>
</organism>
<evidence type="ECO:0000256" key="5">
    <source>
        <dbReference type="ARBA" id="ARBA00022729"/>
    </source>
</evidence>
<accession>A0A147B9X6</accession>
<comment type="subcellular location">
    <subcellularLocation>
        <location evidence="1">Secreted</location>
    </subcellularLocation>
</comment>
<evidence type="ECO:0000256" key="8">
    <source>
        <dbReference type="RuleBase" id="RU000411"/>
    </source>
</evidence>
<evidence type="ECO:0000256" key="2">
    <source>
        <dbReference type="ARBA" id="ARBA00009500"/>
    </source>
</evidence>
<comment type="similarity">
    <text evidence="2 8">Belongs to the serpin family.</text>
</comment>
<evidence type="ECO:0000256" key="6">
    <source>
        <dbReference type="ARBA" id="ARBA00022900"/>
    </source>
</evidence>
<dbReference type="InterPro" id="IPR023795">
    <property type="entry name" value="Serpin_CS"/>
</dbReference>
<proteinExistence type="inferred from homology"/>
<protein>
    <submittedName>
        <fullName evidence="10">Serine proteinase inhibitor serpin</fullName>
    </submittedName>
</protein>
<dbReference type="InterPro" id="IPR042178">
    <property type="entry name" value="Serpin_sf_1"/>
</dbReference>
<reference evidence="10" key="1">
    <citation type="submission" date="2016-03" db="EMBL/GenBank/DDBJ databases">
        <title>Gut transcriptome analysis on engorged females of Ornithodoros mimon (Acari: Argasidae) and phylogenetic inferences of soft ticks.</title>
        <authorList>
            <person name="Landulfo G.A."/>
            <person name="Giovanni D."/>
            <person name="Carvalho E."/>
            <person name="Junqueira-de-Azevedo I."/>
            <person name="Patane J."/>
            <person name="Mendoca R."/>
            <person name="Barros-Battesti D."/>
        </authorList>
    </citation>
    <scope>NUCLEOTIDE SEQUENCE</scope>
    <source>
        <strain evidence="10">Females</strain>
        <tissue evidence="10">Gut</tissue>
    </source>
</reference>
<dbReference type="Gene3D" id="2.30.39.10">
    <property type="entry name" value="Alpha-1-antitrypsin, domain 1"/>
    <property type="match status" value="1"/>
</dbReference>
<dbReference type="EMBL" id="GEIB01000270">
    <property type="protein sequence ID" value="JAR87553.1"/>
    <property type="molecule type" value="Transcribed_RNA"/>
</dbReference>
<evidence type="ECO:0000256" key="7">
    <source>
        <dbReference type="ARBA" id="ARBA00023180"/>
    </source>
</evidence>
<dbReference type="InterPro" id="IPR036186">
    <property type="entry name" value="Serpin_sf"/>
</dbReference>
<dbReference type="PROSITE" id="PS00284">
    <property type="entry name" value="SERPIN"/>
    <property type="match status" value="1"/>
</dbReference>
<evidence type="ECO:0000256" key="4">
    <source>
        <dbReference type="ARBA" id="ARBA00022690"/>
    </source>
</evidence>
<feature type="non-terminal residue" evidence="10">
    <location>
        <position position="1"/>
    </location>
</feature>
<evidence type="ECO:0000256" key="1">
    <source>
        <dbReference type="ARBA" id="ARBA00004613"/>
    </source>
</evidence>
<keyword evidence="7" id="KW-0325">Glycoprotein</keyword>
<feature type="domain" description="Serpin" evidence="9">
    <location>
        <begin position="26"/>
        <end position="390"/>
    </location>
</feature>
<keyword evidence="5" id="KW-0732">Signal</keyword>
<dbReference type="GO" id="GO:0005615">
    <property type="term" value="C:extracellular space"/>
    <property type="evidence" value="ECO:0007669"/>
    <property type="project" value="InterPro"/>
</dbReference>
<dbReference type="PANTHER" id="PTHR11461:SF211">
    <property type="entry name" value="GH10112P-RELATED"/>
    <property type="match status" value="1"/>
</dbReference>
<dbReference type="InterPro" id="IPR023796">
    <property type="entry name" value="Serpin_dom"/>
</dbReference>
<dbReference type="SUPFAM" id="SSF56574">
    <property type="entry name" value="Serpins"/>
    <property type="match status" value="1"/>
</dbReference>
<dbReference type="FunFam" id="3.30.497.10:FF:000031">
    <property type="entry name" value="Putative salivary serpin"/>
    <property type="match status" value="1"/>
</dbReference>
<sequence>IIAGVRSATPDETSLRMATANNIFGVNLLKTLPSNKNHVFLSPFSVSMAMSMVYNGARGVSEQELHKVLGLEAAGLHDRTELLSATQKFFQEHDQKRDVTLEVANAVLVNKSFPVAESYKRDLNDVFRAKLEEVDFLTQSEQVVSKVNQWVSQKTRGKISKVIRSMPRDTILYIMNAVYFKGDWVTKFNAKKTRKLPFYNHGKTEKRVDIMAEQARFSHAVSQELKASLLELPYKGKEFSMVVVLPWEREGLNEVLNDITAAKLENAVNQFVSKTVLVKFPKFKLESEFTLVQQLKALGARSIFDNSANLTGISDGKELVVSDVIHKAVVEVNEKGSEAAAFTAVRFRVKSMTRALPSQLIVFNVDHPFLFFIRNKQTGLILFMGTVNEL</sequence>
<keyword evidence="6" id="KW-0722">Serine protease inhibitor</keyword>
<dbReference type="PANTHER" id="PTHR11461">
    <property type="entry name" value="SERINE PROTEASE INHIBITOR, SERPIN"/>
    <property type="match status" value="1"/>
</dbReference>
<evidence type="ECO:0000259" key="9">
    <source>
        <dbReference type="SMART" id="SM00093"/>
    </source>
</evidence>
<dbReference type="AlphaFoldDB" id="A0A147B9X6"/>
<dbReference type="InterPro" id="IPR042185">
    <property type="entry name" value="Serpin_sf_2"/>
</dbReference>
<dbReference type="CDD" id="cd19577">
    <property type="entry name" value="serpinJ_IRS-2-like"/>
    <property type="match status" value="1"/>
</dbReference>
<evidence type="ECO:0000313" key="10">
    <source>
        <dbReference type="EMBL" id="JAR87553.1"/>
    </source>
</evidence>
<evidence type="ECO:0000256" key="3">
    <source>
        <dbReference type="ARBA" id="ARBA00022525"/>
    </source>
</evidence>
<dbReference type="Pfam" id="PF00079">
    <property type="entry name" value="Serpin"/>
    <property type="match status" value="1"/>
</dbReference>
<dbReference type="InterPro" id="IPR000215">
    <property type="entry name" value="Serpin_fam"/>
</dbReference>